<accession>A0A072P9E7</accession>
<evidence type="ECO:0000256" key="1">
    <source>
        <dbReference type="ARBA" id="ARBA00006484"/>
    </source>
</evidence>
<dbReference type="InterPro" id="IPR002347">
    <property type="entry name" value="SDR_fam"/>
</dbReference>
<dbReference type="PRINTS" id="PR00081">
    <property type="entry name" value="GDHRDH"/>
</dbReference>
<dbReference type="AlphaFoldDB" id="A0A072P9E7"/>
<proteinExistence type="inferred from homology"/>
<comment type="similarity">
    <text evidence="1">Belongs to the short-chain dehydrogenases/reductases (SDR) family.</text>
</comment>
<dbReference type="InterPro" id="IPR036291">
    <property type="entry name" value="NAD(P)-bd_dom_sf"/>
</dbReference>
<dbReference type="Pfam" id="PF00106">
    <property type="entry name" value="adh_short"/>
    <property type="match status" value="1"/>
</dbReference>
<dbReference type="Gene3D" id="3.40.50.720">
    <property type="entry name" value="NAD(P)-binding Rossmann-like Domain"/>
    <property type="match status" value="1"/>
</dbReference>
<reference evidence="3 4" key="1">
    <citation type="submission" date="2013-03" db="EMBL/GenBank/DDBJ databases">
        <title>The Genome Sequence of Exophiala aquamarina CBS 119918.</title>
        <authorList>
            <consortium name="The Broad Institute Genomics Platform"/>
            <person name="Cuomo C."/>
            <person name="de Hoog S."/>
            <person name="Gorbushina A."/>
            <person name="Walker B."/>
            <person name="Young S.K."/>
            <person name="Zeng Q."/>
            <person name="Gargeya S."/>
            <person name="Fitzgerald M."/>
            <person name="Haas B."/>
            <person name="Abouelleil A."/>
            <person name="Allen A.W."/>
            <person name="Alvarado L."/>
            <person name="Arachchi H.M."/>
            <person name="Berlin A.M."/>
            <person name="Chapman S.B."/>
            <person name="Gainer-Dewar J."/>
            <person name="Goldberg J."/>
            <person name="Griggs A."/>
            <person name="Gujja S."/>
            <person name="Hansen M."/>
            <person name="Howarth C."/>
            <person name="Imamovic A."/>
            <person name="Ireland A."/>
            <person name="Larimer J."/>
            <person name="McCowan C."/>
            <person name="Murphy C."/>
            <person name="Pearson M."/>
            <person name="Poon T.W."/>
            <person name="Priest M."/>
            <person name="Roberts A."/>
            <person name="Saif S."/>
            <person name="Shea T."/>
            <person name="Sisk P."/>
            <person name="Sykes S."/>
            <person name="Wortman J."/>
            <person name="Nusbaum C."/>
            <person name="Birren B."/>
        </authorList>
    </citation>
    <scope>NUCLEOTIDE SEQUENCE [LARGE SCALE GENOMIC DNA]</scope>
    <source>
        <strain evidence="3 4">CBS 119918</strain>
    </source>
</reference>
<dbReference type="EMBL" id="AMGV01000019">
    <property type="protein sequence ID" value="KEF52195.1"/>
    <property type="molecule type" value="Genomic_DNA"/>
</dbReference>
<dbReference type="OrthoDB" id="542013at2759"/>
<dbReference type="SUPFAM" id="SSF51735">
    <property type="entry name" value="NAD(P)-binding Rossmann-fold domains"/>
    <property type="match status" value="1"/>
</dbReference>
<comment type="caution">
    <text evidence="3">The sequence shown here is derived from an EMBL/GenBank/DDBJ whole genome shotgun (WGS) entry which is preliminary data.</text>
</comment>
<dbReference type="GO" id="GO:0016491">
    <property type="term" value="F:oxidoreductase activity"/>
    <property type="evidence" value="ECO:0007669"/>
    <property type="project" value="UniProtKB-KW"/>
</dbReference>
<dbReference type="GeneID" id="25286718"/>
<dbReference type="RefSeq" id="XP_013254785.1">
    <property type="nucleotide sequence ID" value="XM_013399331.1"/>
</dbReference>
<keyword evidence="4" id="KW-1185">Reference proteome</keyword>
<dbReference type="PANTHER" id="PTHR43157">
    <property type="entry name" value="PHOSPHATIDYLINOSITOL-GLYCAN BIOSYNTHESIS CLASS F PROTEIN-RELATED"/>
    <property type="match status" value="1"/>
</dbReference>
<evidence type="ECO:0000256" key="2">
    <source>
        <dbReference type="ARBA" id="ARBA00023002"/>
    </source>
</evidence>
<dbReference type="Proteomes" id="UP000027920">
    <property type="component" value="Unassembled WGS sequence"/>
</dbReference>
<protein>
    <recommendedName>
        <fullName evidence="5">Alcohol dehydrogenase</fullName>
    </recommendedName>
</protein>
<evidence type="ECO:0000313" key="3">
    <source>
        <dbReference type="EMBL" id="KEF52195.1"/>
    </source>
</evidence>
<organism evidence="3 4">
    <name type="scientific">Exophiala aquamarina CBS 119918</name>
    <dbReference type="NCBI Taxonomy" id="1182545"/>
    <lineage>
        <taxon>Eukaryota</taxon>
        <taxon>Fungi</taxon>
        <taxon>Dikarya</taxon>
        <taxon>Ascomycota</taxon>
        <taxon>Pezizomycotina</taxon>
        <taxon>Eurotiomycetes</taxon>
        <taxon>Chaetothyriomycetidae</taxon>
        <taxon>Chaetothyriales</taxon>
        <taxon>Herpotrichiellaceae</taxon>
        <taxon>Exophiala</taxon>
    </lineage>
</organism>
<name>A0A072P9E7_9EURO</name>
<gene>
    <name evidence="3" type="ORF">A1O9_11822</name>
</gene>
<dbReference type="VEuPathDB" id="FungiDB:A1O9_11822"/>
<sequence>MPSSGYGQFLKGQIRTPPMPEVDLTGRTILVTGANSGLGLDAAKLLIRLNCSTIVLACRSIAKAEATQDVLRTVSSRNGKTPTLISFELEMTSFSSVASFANRCKELPRLDAAILNAGIDVLEFRLAEGYESTITVNVISTFLLATLLVPTLRTSAKKYNITPNLTITGSAVHFWTEPKLLTTPKTGQIFHSISNQQTADMKGRYFFSKLPVMLLVKYLASVLEKSAVQGHDNKPPVTLNNVAPGLCVTNLLRDFSMAEKMVVRMIGRSSEHGARTLVHGATAGPETHGQYLSECEIKDASPFVRSTEGDQTAERLWLELVDIYEKVSPGCTKEW</sequence>
<dbReference type="STRING" id="1182545.A0A072P9E7"/>
<dbReference type="HOGENOM" id="CLU_010194_44_4_1"/>
<evidence type="ECO:0008006" key="5">
    <source>
        <dbReference type="Google" id="ProtNLM"/>
    </source>
</evidence>
<keyword evidence="2" id="KW-0560">Oxidoreductase</keyword>
<evidence type="ECO:0000313" key="4">
    <source>
        <dbReference type="Proteomes" id="UP000027920"/>
    </source>
</evidence>
<dbReference type="PANTHER" id="PTHR43157:SF31">
    <property type="entry name" value="PHOSPHATIDYLINOSITOL-GLYCAN BIOSYNTHESIS CLASS F PROTEIN"/>
    <property type="match status" value="1"/>
</dbReference>